<gene>
    <name evidence="2" type="ORF">A7sIIA15_04720</name>
</gene>
<protein>
    <submittedName>
        <fullName evidence="2">Uncharacterized protein</fullName>
    </submittedName>
</protein>
<reference evidence="2 3" key="1">
    <citation type="submission" date="2016-07" db="EMBL/GenBank/DDBJ databases">
        <title>High microdiversification within the ubiquitous acI lineage of Actinobacteria.</title>
        <authorList>
            <person name="Neuenschwander S.M."/>
            <person name="Salcher M."/>
            <person name="Ghai R."/>
            <person name="Pernthaler J."/>
        </authorList>
    </citation>
    <scope>NUCLEOTIDE SEQUENCE [LARGE SCALE GENOMIC DNA]</scope>
    <source>
        <strain evidence="2">MMS-IIA-15</strain>
    </source>
</reference>
<accession>A0A249KTM2</accession>
<keyword evidence="1" id="KW-0812">Transmembrane</keyword>
<dbReference type="OrthoDB" id="9834736at2"/>
<keyword evidence="1" id="KW-0472">Membrane</keyword>
<dbReference type="EMBL" id="CP016776">
    <property type="protein sequence ID" value="ASY20163.1"/>
    <property type="molecule type" value="Genomic_DNA"/>
</dbReference>
<dbReference type="KEGG" id="pvn:A7sIIA15_04720"/>
<dbReference type="AlphaFoldDB" id="A0A249KTM2"/>
<name>A0A249KTM2_9ACTN</name>
<feature type="transmembrane region" description="Helical" evidence="1">
    <location>
        <begin position="95"/>
        <end position="115"/>
    </location>
</feature>
<evidence type="ECO:0000313" key="3">
    <source>
        <dbReference type="Proteomes" id="UP000217186"/>
    </source>
</evidence>
<keyword evidence="1" id="KW-1133">Transmembrane helix</keyword>
<proteinExistence type="predicted"/>
<organism evidence="2 3">
    <name type="scientific">Candidatus Planktophila vernalis</name>
    <dbReference type="NCBI Taxonomy" id="1884907"/>
    <lineage>
        <taxon>Bacteria</taxon>
        <taxon>Bacillati</taxon>
        <taxon>Actinomycetota</taxon>
        <taxon>Actinomycetes</taxon>
        <taxon>Candidatus Nanopelagicales</taxon>
        <taxon>Candidatus Nanopelagicaceae</taxon>
        <taxon>Candidatus Planktophila</taxon>
    </lineage>
</organism>
<evidence type="ECO:0000256" key="1">
    <source>
        <dbReference type="SAM" id="Phobius"/>
    </source>
</evidence>
<dbReference type="RefSeq" id="WP_095686025.1">
    <property type="nucleotide sequence ID" value="NZ_CP016776.1"/>
</dbReference>
<keyword evidence="3" id="KW-1185">Reference proteome</keyword>
<sequence>MDQNIGIGRLKVVELGFNTTRMLFTFGNLGAIAIDALADLSDGSKLALSVAVVILNISCVLSFDAELKIYAALSKDTGDENSAYAKNGRETPWGVFRVFCLVICIAAAVTQWMAING</sequence>
<dbReference type="Proteomes" id="UP000217186">
    <property type="component" value="Chromosome"/>
</dbReference>
<evidence type="ECO:0000313" key="2">
    <source>
        <dbReference type="EMBL" id="ASY20163.1"/>
    </source>
</evidence>